<sequence>MAEQGPRRAARRGRARLRPRRRGQGRSLTSGYQAGRRLRQLPGAAECAVDLGHYCITVSHHMSLHSPVDSPTRTHAAALDPPVAAVEPSPASRNRAIRRETEVCASVTDRDGSVTVGCAVSQAAGRGGAVAVASAGKPVQMASFGPK</sequence>
<proteinExistence type="predicted"/>
<keyword evidence="3" id="KW-1185">Reference proteome</keyword>
<dbReference type="EMBL" id="RWGY01000013">
    <property type="protein sequence ID" value="TVU25072.1"/>
    <property type="molecule type" value="Genomic_DNA"/>
</dbReference>
<dbReference type="Proteomes" id="UP000324897">
    <property type="component" value="Chromosome 2"/>
</dbReference>
<dbReference type="AlphaFoldDB" id="A0A5J9UMU7"/>
<feature type="region of interest" description="Disordered" evidence="1">
    <location>
        <begin position="1"/>
        <end position="35"/>
    </location>
</feature>
<protein>
    <submittedName>
        <fullName evidence="2">Uncharacterized protein</fullName>
    </submittedName>
</protein>
<dbReference type="Gramene" id="TVU25072">
    <property type="protein sequence ID" value="TVU25072"/>
    <property type="gene ID" value="EJB05_27551"/>
</dbReference>
<accession>A0A5J9UMU7</accession>
<name>A0A5J9UMU7_9POAL</name>
<feature type="compositionally biased region" description="Basic residues" evidence="1">
    <location>
        <begin position="8"/>
        <end position="24"/>
    </location>
</feature>
<reference evidence="2 3" key="1">
    <citation type="journal article" date="2019" name="Sci. Rep.">
        <title>A high-quality genome of Eragrostis curvula grass provides insights into Poaceae evolution and supports new strategies to enhance forage quality.</title>
        <authorList>
            <person name="Carballo J."/>
            <person name="Santos B.A.C.M."/>
            <person name="Zappacosta D."/>
            <person name="Garbus I."/>
            <person name="Selva J.P."/>
            <person name="Gallo C.A."/>
            <person name="Diaz A."/>
            <person name="Albertini E."/>
            <person name="Caccamo M."/>
            <person name="Echenique V."/>
        </authorList>
    </citation>
    <scope>NUCLEOTIDE SEQUENCE [LARGE SCALE GENOMIC DNA]</scope>
    <source>
        <strain evidence="3">cv. Victoria</strain>
        <tissue evidence="2">Leaf</tissue>
    </source>
</reference>
<organism evidence="2 3">
    <name type="scientific">Eragrostis curvula</name>
    <name type="common">weeping love grass</name>
    <dbReference type="NCBI Taxonomy" id="38414"/>
    <lineage>
        <taxon>Eukaryota</taxon>
        <taxon>Viridiplantae</taxon>
        <taxon>Streptophyta</taxon>
        <taxon>Embryophyta</taxon>
        <taxon>Tracheophyta</taxon>
        <taxon>Spermatophyta</taxon>
        <taxon>Magnoliopsida</taxon>
        <taxon>Liliopsida</taxon>
        <taxon>Poales</taxon>
        <taxon>Poaceae</taxon>
        <taxon>PACMAD clade</taxon>
        <taxon>Chloridoideae</taxon>
        <taxon>Eragrostideae</taxon>
        <taxon>Eragrostidinae</taxon>
        <taxon>Eragrostis</taxon>
    </lineage>
</organism>
<evidence type="ECO:0000313" key="3">
    <source>
        <dbReference type="Proteomes" id="UP000324897"/>
    </source>
</evidence>
<feature type="non-terminal residue" evidence="2">
    <location>
        <position position="1"/>
    </location>
</feature>
<comment type="caution">
    <text evidence="2">The sequence shown here is derived from an EMBL/GenBank/DDBJ whole genome shotgun (WGS) entry which is preliminary data.</text>
</comment>
<gene>
    <name evidence="2" type="ORF">EJB05_27551</name>
</gene>
<evidence type="ECO:0000313" key="2">
    <source>
        <dbReference type="EMBL" id="TVU25072.1"/>
    </source>
</evidence>
<evidence type="ECO:0000256" key="1">
    <source>
        <dbReference type="SAM" id="MobiDB-lite"/>
    </source>
</evidence>